<keyword evidence="1" id="KW-0500">Molybdenum</keyword>
<keyword evidence="5" id="KW-1185">Reference proteome</keyword>
<dbReference type="SUPFAM" id="SSF54665">
    <property type="entry name" value="CO dehydrogenase molybdoprotein N-domain-like"/>
    <property type="match status" value="1"/>
</dbReference>
<sequence length="769" mass="81628">MKSLESPRKHGDASDGAMAGAVLGARLVRMDGPAKIKGAARYALEHRPENLVHAVMVQSTVAAGRVRSIDKAAAEAAPGVLLVLTADNALHLATASDWTGAPPPDRPYNPLARDVAFNGQHVAAVVAETFEQATEAARLLDIAYDEAPAIVDLDDPAAGDGMPIGMLTAQWGDADAALAAAPVRIEAEYRTPREYNVPIEPHGLIAEWHGDSLTLREPSQWLDGMARTYAEWFGVPFENVRIIAPYIGGGFGSKALALGHGAVAAMAARMLGRPVKLAITRPQSFTAFGGRPATRQTIALGATRQGKLLSIVHRGANETSMEGVAVEPLGSVTTIMYATPNLSSHQNVVRVNTVRPGPLRAPGENPSAFGIECAIDELACELGIDPLEIRLRNYAEEDPKAGKPWSTRRLREAFAAGADAFGWSRRSPEPRSMRDGHDLIGWGLAAGTYPVRRTPGEAKVSILADGTLEVTSSSIDMGQGTYTILAQTAAEAVGVAVENVAVRLGDSSLPRAPVAGGSQLANLMTGAVHKAALAARDELVGLAINDPRSPFRTLQANTLLVSDGRISSPRGEGPALPIGEFLRRIGRERIEVLRDTLPEGARSAADRYKNYTTIATMLSPTDGDYSLHSWCAHFIEVRVDEDFGTVRVSRVVSALDSGRLYNPKLAESQWKGGIIMGIGQALLEEGIVDRRHGRIVNNNLGDYLIATNADIPDIEVISVGIPDPHASVLGGKAVGELPIVGVAPAIANAVYHATGKRIRDLPITLEKLV</sequence>
<accession>A0ABU0FDD3</accession>
<evidence type="ECO:0000256" key="2">
    <source>
        <dbReference type="ARBA" id="ARBA00023002"/>
    </source>
</evidence>
<gene>
    <name evidence="4" type="ORF">J3R73_001877</name>
</gene>
<evidence type="ECO:0000313" key="5">
    <source>
        <dbReference type="Proteomes" id="UP001237448"/>
    </source>
</evidence>
<dbReference type="InterPro" id="IPR036856">
    <property type="entry name" value="Ald_Oxase/Xan_DH_a/b_sf"/>
</dbReference>
<dbReference type="SMART" id="SM01008">
    <property type="entry name" value="Ald_Xan_dh_C"/>
    <property type="match status" value="1"/>
</dbReference>
<keyword evidence="2 4" id="KW-0560">Oxidoreductase</keyword>
<comment type="caution">
    <text evidence="4">The sequence shown here is derived from an EMBL/GenBank/DDBJ whole genome shotgun (WGS) entry which is preliminary data.</text>
</comment>
<dbReference type="InterPro" id="IPR016208">
    <property type="entry name" value="Ald_Oxase/xanthine_DH-like"/>
</dbReference>
<evidence type="ECO:0000259" key="3">
    <source>
        <dbReference type="SMART" id="SM01008"/>
    </source>
</evidence>
<organism evidence="4 5">
    <name type="scientific">Labrys monachus</name>
    <dbReference type="NCBI Taxonomy" id="217067"/>
    <lineage>
        <taxon>Bacteria</taxon>
        <taxon>Pseudomonadati</taxon>
        <taxon>Pseudomonadota</taxon>
        <taxon>Alphaproteobacteria</taxon>
        <taxon>Hyphomicrobiales</taxon>
        <taxon>Xanthobacteraceae</taxon>
        <taxon>Labrys</taxon>
    </lineage>
</organism>
<dbReference type="Pfam" id="PF02738">
    <property type="entry name" value="MoCoBD_1"/>
    <property type="match status" value="1"/>
</dbReference>
<dbReference type="Pfam" id="PF20256">
    <property type="entry name" value="MoCoBD_2"/>
    <property type="match status" value="1"/>
</dbReference>
<dbReference type="Gene3D" id="3.90.1170.50">
    <property type="entry name" value="Aldehyde oxidase/xanthine dehydrogenase, a/b hammerhead"/>
    <property type="match status" value="1"/>
</dbReference>
<dbReference type="InterPro" id="IPR000674">
    <property type="entry name" value="Ald_Oxase/Xan_DH_a/b"/>
</dbReference>
<name>A0ABU0FDD3_9HYPH</name>
<dbReference type="SUPFAM" id="SSF56003">
    <property type="entry name" value="Molybdenum cofactor-binding domain"/>
    <property type="match status" value="1"/>
</dbReference>
<dbReference type="Pfam" id="PF01315">
    <property type="entry name" value="Ald_Xan_dh_C"/>
    <property type="match status" value="1"/>
</dbReference>
<dbReference type="EMBL" id="JAUSVK010000001">
    <property type="protein sequence ID" value="MDQ0392085.1"/>
    <property type="molecule type" value="Genomic_DNA"/>
</dbReference>
<dbReference type="InterPro" id="IPR037165">
    <property type="entry name" value="AldOxase/xan_DH_Mopterin-bd_sf"/>
</dbReference>
<dbReference type="EC" id="1.17.1.4" evidence="4"/>
<evidence type="ECO:0000256" key="1">
    <source>
        <dbReference type="ARBA" id="ARBA00022505"/>
    </source>
</evidence>
<proteinExistence type="predicted"/>
<dbReference type="Proteomes" id="UP001237448">
    <property type="component" value="Unassembled WGS sequence"/>
</dbReference>
<dbReference type="InterPro" id="IPR008274">
    <property type="entry name" value="AldOxase/xan_DH_MoCoBD1"/>
</dbReference>
<dbReference type="Gene3D" id="3.30.365.10">
    <property type="entry name" value="Aldehyde oxidase/xanthine dehydrogenase, molybdopterin binding domain"/>
    <property type="match status" value="4"/>
</dbReference>
<dbReference type="InterPro" id="IPR046867">
    <property type="entry name" value="AldOxase/xan_DH_MoCoBD2"/>
</dbReference>
<dbReference type="RefSeq" id="WP_307425420.1">
    <property type="nucleotide sequence ID" value="NZ_JAUSVK010000001.1"/>
</dbReference>
<dbReference type="PANTHER" id="PTHR11908">
    <property type="entry name" value="XANTHINE DEHYDROGENASE"/>
    <property type="match status" value="1"/>
</dbReference>
<protein>
    <submittedName>
        <fullName evidence="4">Xanthine dehydrogenase YagR molybdenum-binding subunit</fullName>
        <ecNumber evidence="4">1.17.1.4</ecNumber>
    </submittedName>
</protein>
<evidence type="ECO:0000313" key="4">
    <source>
        <dbReference type="EMBL" id="MDQ0392085.1"/>
    </source>
</evidence>
<dbReference type="PANTHER" id="PTHR11908:SF132">
    <property type="entry name" value="ALDEHYDE OXIDASE 1-RELATED"/>
    <property type="match status" value="1"/>
</dbReference>
<feature type="domain" description="Aldehyde oxidase/xanthine dehydrogenase a/b hammerhead" evidence="3">
    <location>
        <begin position="37"/>
        <end position="148"/>
    </location>
</feature>
<dbReference type="GO" id="GO:0004854">
    <property type="term" value="F:xanthine dehydrogenase activity"/>
    <property type="evidence" value="ECO:0007669"/>
    <property type="project" value="UniProtKB-EC"/>
</dbReference>
<reference evidence="4 5" key="1">
    <citation type="submission" date="2023-07" db="EMBL/GenBank/DDBJ databases">
        <title>Genomic Encyclopedia of Type Strains, Phase IV (KMG-IV): sequencing the most valuable type-strain genomes for metagenomic binning, comparative biology and taxonomic classification.</title>
        <authorList>
            <person name="Goeker M."/>
        </authorList>
    </citation>
    <scope>NUCLEOTIDE SEQUENCE [LARGE SCALE GENOMIC DNA]</scope>
    <source>
        <strain evidence="4 5">DSM 5896</strain>
    </source>
</reference>